<dbReference type="STRING" id="641691.SAMN05421636_102471"/>
<dbReference type="AlphaFoldDB" id="A0A1G6Z2X4"/>
<evidence type="ECO:0000256" key="1">
    <source>
        <dbReference type="SAM" id="Phobius"/>
    </source>
</evidence>
<dbReference type="RefSeq" id="WP_091866438.1">
    <property type="nucleotide sequence ID" value="NZ_FNAO01000002.1"/>
</dbReference>
<reference evidence="2 3" key="1">
    <citation type="submission" date="2016-10" db="EMBL/GenBank/DDBJ databases">
        <authorList>
            <person name="de Groot N.N."/>
        </authorList>
    </citation>
    <scope>NUCLEOTIDE SEQUENCE [LARGE SCALE GENOMIC DNA]</scope>
    <source>
        <strain evidence="2 3">DSM 23421</strain>
    </source>
</reference>
<dbReference type="Proteomes" id="UP000199109">
    <property type="component" value="Unassembled WGS sequence"/>
</dbReference>
<keyword evidence="1" id="KW-0812">Transmembrane</keyword>
<evidence type="ECO:0000313" key="2">
    <source>
        <dbReference type="EMBL" id="SDD97009.1"/>
    </source>
</evidence>
<name>A0A1G6Z2X4_9FLAO</name>
<protein>
    <submittedName>
        <fullName evidence="2">Uncharacterized protein</fullName>
    </submittedName>
</protein>
<gene>
    <name evidence="2" type="ORF">SAMN05421636_102471</name>
</gene>
<keyword evidence="3" id="KW-1185">Reference proteome</keyword>
<organism evidence="2 3">
    <name type="scientific">Pricia antarctica</name>
    <dbReference type="NCBI Taxonomy" id="641691"/>
    <lineage>
        <taxon>Bacteria</taxon>
        <taxon>Pseudomonadati</taxon>
        <taxon>Bacteroidota</taxon>
        <taxon>Flavobacteriia</taxon>
        <taxon>Flavobacteriales</taxon>
        <taxon>Flavobacteriaceae</taxon>
        <taxon>Pricia</taxon>
    </lineage>
</organism>
<proteinExistence type="predicted"/>
<evidence type="ECO:0000313" key="3">
    <source>
        <dbReference type="Proteomes" id="UP000199109"/>
    </source>
</evidence>
<accession>A0A1G6Z2X4</accession>
<dbReference type="EMBL" id="FNAO01000002">
    <property type="protein sequence ID" value="SDD97009.1"/>
    <property type="molecule type" value="Genomic_DNA"/>
</dbReference>
<keyword evidence="1" id="KW-0472">Membrane</keyword>
<keyword evidence="1" id="KW-1133">Transmembrane helix</keyword>
<feature type="transmembrane region" description="Helical" evidence="1">
    <location>
        <begin position="71"/>
        <end position="92"/>
    </location>
</feature>
<dbReference type="OrthoDB" id="1452733at2"/>
<sequence length="100" mass="11988">MSGHIFDMVNRIAQNKISRRKKFKGDNRDPMHDAEIDVETEYVFPKVSVPKMERIKLRIQREAKAENRKSLFYFILSLMFAALLVWIIVTFYDLNKYPLY</sequence>